<evidence type="ECO:0000313" key="6">
    <source>
        <dbReference type="EMBL" id="OGH67647.1"/>
    </source>
</evidence>
<evidence type="ECO:0000256" key="4">
    <source>
        <dbReference type="SAM" id="SignalP"/>
    </source>
</evidence>
<dbReference type="Proteomes" id="UP000176532">
    <property type="component" value="Unassembled WGS sequence"/>
</dbReference>
<organism evidence="6 7">
    <name type="scientific">Candidatus Magasanikbacteria bacterium RIFCSPHIGHO2_02_FULL_50_9b</name>
    <dbReference type="NCBI Taxonomy" id="1798682"/>
    <lineage>
        <taxon>Bacteria</taxon>
        <taxon>Candidatus Magasanikiibacteriota</taxon>
    </lineage>
</organism>
<feature type="chain" id="PRO_5009525592" description="TNase-like domain-containing protein" evidence="4">
    <location>
        <begin position="24"/>
        <end position="175"/>
    </location>
</feature>
<name>A0A1F6M7N7_9BACT</name>
<sequence length="175" mass="19649">MSTLETIVAALALLLQIFSSVTAQQETISTTTSTIQVTRVIDGDTFEIKIGNTEEKVRMIGIDTPESVDPRRPVQCFGKEAGAHLRELFGNRPIKLEKDAESDDRDKYGRLLRYISFADNASASTTLNAQMITDGYAYAYTRFPFSRRAEYLKLQTAARDAQRGLWSLKTCRGKR</sequence>
<feature type="domain" description="TNase-like" evidence="5">
    <location>
        <begin position="31"/>
        <end position="168"/>
    </location>
</feature>
<dbReference type="PROSITE" id="PS50830">
    <property type="entry name" value="TNASE_3"/>
    <property type="match status" value="1"/>
</dbReference>
<feature type="signal peptide" evidence="4">
    <location>
        <begin position="1"/>
        <end position="23"/>
    </location>
</feature>
<dbReference type="SUPFAM" id="SSF50199">
    <property type="entry name" value="Staphylococcal nuclease"/>
    <property type="match status" value="1"/>
</dbReference>
<dbReference type="SMART" id="SM00318">
    <property type="entry name" value="SNc"/>
    <property type="match status" value="1"/>
</dbReference>
<keyword evidence="1" id="KW-0540">Nuclease</keyword>
<comment type="caution">
    <text evidence="6">The sequence shown here is derived from an EMBL/GenBank/DDBJ whole genome shotgun (WGS) entry which is preliminary data.</text>
</comment>
<dbReference type="InterPro" id="IPR035437">
    <property type="entry name" value="SNase_OB-fold_sf"/>
</dbReference>
<dbReference type="InterPro" id="IPR016071">
    <property type="entry name" value="Staphylococal_nuclease_OB-fold"/>
</dbReference>
<evidence type="ECO:0000256" key="3">
    <source>
        <dbReference type="ARBA" id="ARBA00022801"/>
    </source>
</evidence>
<evidence type="ECO:0000313" key="7">
    <source>
        <dbReference type="Proteomes" id="UP000176532"/>
    </source>
</evidence>
<evidence type="ECO:0000256" key="1">
    <source>
        <dbReference type="ARBA" id="ARBA00022722"/>
    </source>
</evidence>
<dbReference type="GO" id="GO:0016787">
    <property type="term" value="F:hydrolase activity"/>
    <property type="evidence" value="ECO:0007669"/>
    <property type="project" value="UniProtKB-KW"/>
</dbReference>
<protein>
    <recommendedName>
        <fullName evidence="5">TNase-like domain-containing protein</fullName>
    </recommendedName>
</protein>
<proteinExistence type="predicted"/>
<evidence type="ECO:0000256" key="2">
    <source>
        <dbReference type="ARBA" id="ARBA00022759"/>
    </source>
</evidence>
<evidence type="ECO:0000259" key="5">
    <source>
        <dbReference type="PROSITE" id="PS50830"/>
    </source>
</evidence>
<dbReference type="GO" id="GO:0004519">
    <property type="term" value="F:endonuclease activity"/>
    <property type="evidence" value="ECO:0007669"/>
    <property type="project" value="UniProtKB-KW"/>
</dbReference>
<gene>
    <name evidence="6" type="ORF">A3C15_02420</name>
</gene>
<keyword evidence="4" id="KW-0732">Signal</keyword>
<accession>A0A1F6M7N7</accession>
<dbReference type="PANTHER" id="PTHR12302:SF3">
    <property type="entry name" value="SERINE_THREONINE-PROTEIN KINASE 31"/>
    <property type="match status" value="1"/>
</dbReference>
<dbReference type="STRING" id="1798682.A3C15_02420"/>
<dbReference type="AlphaFoldDB" id="A0A1F6M7N7"/>
<keyword evidence="3" id="KW-0378">Hydrolase</keyword>
<reference evidence="6 7" key="1">
    <citation type="journal article" date="2016" name="Nat. Commun.">
        <title>Thousands of microbial genomes shed light on interconnected biogeochemical processes in an aquifer system.</title>
        <authorList>
            <person name="Anantharaman K."/>
            <person name="Brown C.T."/>
            <person name="Hug L.A."/>
            <person name="Sharon I."/>
            <person name="Castelle C.J."/>
            <person name="Probst A.J."/>
            <person name="Thomas B.C."/>
            <person name="Singh A."/>
            <person name="Wilkins M.J."/>
            <person name="Karaoz U."/>
            <person name="Brodie E.L."/>
            <person name="Williams K.H."/>
            <person name="Hubbard S.S."/>
            <person name="Banfield J.F."/>
        </authorList>
    </citation>
    <scope>NUCLEOTIDE SEQUENCE [LARGE SCALE GENOMIC DNA]</scope>
</reference>
<dbReference type="Gene3D" id="2.40.50.90">
    <property type="match status" value="1"/>
</dbReference>
<dbReference type="Pfam" id="PF00565">
    <property type="entry name" value="SNase"/>
    <property type="match status" value="1"/>
</dbReference>
<dbReference type="EMBL" id="MFQD01000038">
    <property type="protein sequence ID" value="OGH67647.1"/>
    <property type="molecule type" value="Genomic_DNA"/>
</dbReference>
<keyword evidence="2" id="KW-0255">Endonuclease</keyword>
<dbReference type="PANTHER" id="PTHR12302">
    <property type="entry name" value="EBNA2 BINDING PROTEIN P100"/>
    <property type="match status" value="1"/>
</dbReference>